<evidence type="ECO:0000256" key="11">
    <source>
        <dbReference type="ARBA" id="ARBA00023204"/>
    </source>
</evidence>
<evidence type="ECO:0000256" key="8">
    <source>
        <dbReference type="ARBA" id="ARBA00022801"/>
    </source>
</evidence>
<keyword evidence="7" id="KW-0227">DNA damage</keyword>
<dbReference type="Pfam" id="PF03167">
    <property type="entry name" value="UDG"/>
    <property type="match status" value="1"/>
</dbReference>
<keyword evidence="9" id="KW-0408">Iron</keyword>
<keyword evidence="11" id="KW-0234">DNA repair</keyword>
<evidence type="ECO:0000256" key="9">
    <source>
        <dbReference type="ARBA" id="ARBA00023004"/>
    </source>
</evidence>
<dbReference type="EC" id="3.2.2.27" evidence="3"/>
<dbReference type="AlphaFoldDB" id="A0A0P0A9J1"/>
<dbReference type="RefSeq" id="WP_082389054.1">
    <property type="nucleotide sequence ID" value="NZ_CP012023.1"/>
</dbReference>
<dbReference type="STRING" id="1397108.IMCC12053_1339"/>
<dbReference type="Proteomes" id="UP000064920">
    <property type="component" value="Chromosome"/>
</dbReference>
<protein>
    <recommendedName>
        <fullName evidence="4">Type-4 uracil-DNA glycosylase</fullName>
        <ecNumber evidence="3">3.2.2.27</ecNumber>
    </recommendedName>
</protein>
<gene>
    <name evidence="12" type="ORF">IMCC12053_1339</name>
</gene>
<dbReference type="GO" id="GO:0046872">
    <property type="term" value="F:metal ion binding"/>
    <property type="evidence" value="ECO:0007669"/>
    <property type="project" value="UniProtKB-KW"/>
</dbReference>
<keyword evidence="10" id="KW-0411">Iron-sulfur</keyword>
<evidence type="ECO:0000256" key="2">
    <source>
        <dbReference type="ARBA" id="ARBA00006521"/>
    </source>
</evidence>
<dbReference type="SMART" id="SM00986">
    <property type="entry name" value="UDG"/>
    <property type="match status" value="1"/>
</dbReference>
<evidence type="ECO:0000256" key="3">
    <source>
        <dbReference type="ARBA" id="ARBA00012030"/>
    </source>
</evidence>
<keyword evidence="13" id="KW-1185">Reference proteome</keyword>
<dbReference type="CDD" id="cd10030">
    <property type="entry name" value="UDG-F4_TTUDGA_SPO1dp_like"/>
    <property type="match status" value="1"/>
</dbReference>
<dbReference type="PANTHER" id="PTHR33693:SF1">
    <property type="entry name" value="TYPE-4 URACIL-DNA GLYCOSYLASE"/>
    <property type="match status" value="1"/>
</dbReference>
<dbReference type="InterPro" id="IPR005122">
    <property type="entry name" value="Uracil-DNA_glycosylase-like"/>
</dbReference>
<dbReference type="InterPro" id="IPR036895">
    <property type="entry name" value="Uracil-DNA_glycosylase-like_sf"/>
</dbReference>
<dbReference type="SUPFAM" id="SSF52141">
    <property type="entry name" value="Uracil-DNA glycosylase-like"/>
    <property type="match status" value="1"/>
</dbReference>
<reference evidence="12 13" key="1">
    <citation type="submission" date="2015-05" db="EMBL/GenBank/DDBJ databases">
        <authorList>
            <person name="Wang D.B."/>
            <person name="Wang M."/>
        </authorList>
    </citation>
    <scope>NUCLEOTIDE SEQUENCE [LARGE SCALE GENOMIC DNA]</scope>
    <source>
        <strain evidence="12 13">IMCC 12053</strain>
    </source>
</reference>
<keyword evidence="8" id="KW-0378">Hydrolase</keyword>
<evidence type="ECO:0000256" key="6">
    <source>
        <dbReference type="ARBA" id="ARBA00022723"/>
    </source>
</evidence>
<comment type="similarity">
    <text evidence="2">Belongs to the uracil-DNA glycosylase (UDG) superfamily. Type 4 (UDGa) family.</text>
</comment>
<dbReference type="GO" id="GO:0004844">
    <property type="term" value="F:uracil DNA N-glycosylase activity"/>
    <property type="evidence" value="ECO:0007669"/>
    <property type="project" value="UniProtKB-EC"/>
</dbReference>
<dbReference type="InterPro" id="IPR005273">
    <property type="entry name" value="Ura-DNA_glyco_family4"/>
</dbReference>
<evidence type="ECO:0000256" key="7">
    <source>
        <dbReference type="ARBA" id="ARBA00022763"/>
    </source>
</evidence>
<evidence type="ECO:0000256" key="10">
    <source>
        <dbReference type="ARBA" id="ARBA00023014"/>
    </source>
</evidence>
<evidence type="ECO:0000256" key="1">
    <source>
        <dbReference type="ARBA" id="ARBA00001400"/>
    </source>
</evidence>
<name>A0A0P0A9J1_9RHOB</name>
<keyword evidence="6" id="KW-0479">Metal-binding</keyword>
<dbReference type="GO" id="GO:0051539">
    <property type="term" value="F:4 iron, 4 sulfur cluster binding"/>
    <property type="evidence" value="ECO:0007669"/>
    <property type="project" value="UniProtKB-KW"/>
</dbReference>
<dbReference type="EMBL" id="CP012023">
    <property type="protein sequence ID" value="ALI55287.1"/>
    <property type="molecule type" value="Genomic_DNA"/>
</dbReference>
<dbReference type="InterPro" id="IPR051536">
    <property type="entry name" value="UDG_Type-4/5"/>
</dbReference>
<evidence type="ECO:0000256" key="4">
    <source>
        <dbReference type="ARBA" id="ARBA00019403"/>
    </source>
</evidence>
<evidence type="ECO:0000313" key="12">
    <source>
        <dbReference type="EMBL" id="ALI55287.1"/>
    </source>
</evidence>
<dbReference type="KEGG" id="cmar:IMCC12053_1339"/>
<comment type="catalytic activity">
    <reaction evidence="1">
        <text>Hydrolyzes single-stranded DNA or mismatched double-stranded DNA and polynucleotides, releasing free uracil.</text>
        <dbReference type="EC" id="3.2.2.27"/>
    </reaction>
</comment>
<accession>A0A0P0A9J1</accession>
<dbReference type="GO" id="GO:0006281">
    <property type="term" value="P:DNA repair"/>
    <property type="evidence" value="ECO:0007669"/>
    <property type="project" value="UniProtKB-KW"/>
</dbReference>
<dbReference type="PATRIC" id="fig|1397108.4.peg.1371"/>
<organism evidence="12 13">
    <name type="scientific">Celeribacter marinus</name>
    <dbReference type="NCBI Taxonomy" id="1397108"/>
    <lineage>
        <taxon>Bacteria</taxon>
        <taxon>Pseudomonadati</taxon>
        <taxon>Pseudomonadota</taxon>
        <taxon>Alphaproteobacteria</taxon>
        <taxon>Rhodobacterales</taxon>
        <taxon>Roseobacteraceae</taxon>
        <taxon>Celeribacter</taxon>
    </lineage>
</organism>
<dbReference type="Gene3D" id="3.40.470.10">
    <property type="entry name" value="Uracil-DNA glycosylase-like domain"/>
    <property type="match status" value="1"/>
</dbReference>
<keyword evidence="5" id="KW-0004">4Fe-4S</keyword>
<dbReference type="NCBIfam" id="TIGR00758">
    <property type="entry name" value="UDG_fam4"/>
    <property type="match status" value="1"/>
</dbReference>
<evidence type="ECO:0000313" key="13">
    <source>
        <dbReference type="Proteomes" id="UP000064920"/>
    </source>
</evidence>
<dbReference type="PANTHER" id="PTHR33693">
    <property type="entry name" value="TYPE-5 URACIL-DNA GLYCOSYLASE"/>
    <property type="match status" value="1"/>
</dbReference>
<proteinExistence type="inferred from homology"/>
<dbReference type="OrthoDB" id="5290748at2"/>
<sequence>METHLDHIDFWDAHALLDWQVELGVSEPIGEHPVNRYDMPAAAPKPAPPASVATKGKAPPPVRPQVETEVDGVGEAVVAAKSAGSLDALREALATFEHCALKRGAHNLVFGDGNPQARVMVIGEAPTRDEDREGTPFVGRSGALLDKMFGAIGLDRASPDTQNGLYLVTALPWRPPENRDATPDEIAMLTPFLIKHIELADPDIIVIMGNLACQALTGRAGITRLRGTWEEVLGKPAMPMTHPAYLLRTPAAKREAWADLLEIQARLRTIS</sequence>
<evidence type="ECO:0000256" key="5">
    <source>
        <dbReference type="ARBA" id="ARBA00022485"/>
    </source>
</evidence>
<dbReference type="SMART" id="SM00987">
    <property type="entry name" value="UreE_C"/>
    <property type="match status" value="1"/>
</dbReference>